<dbReference type="STRING" id="1123756.MGEO_18065"/>
<dbReference type="InterPro" id="IPR058163">
    <property type="entry name" value="LysR-type_TF_proteobact-type"/>
</dbReference>
<dbReference type="GO" id="GO:0006351">
    <property type="term" value="P:DNA-templated transcription"/>
    <property type="evidence" value="ECO:0007669"/>
    <property type="project" value="TreeGrafter"/>
</dbReference>
<evidence type="ECO:0000256" key="3">
    <source>
        <dbReference type="ARBA" id="ARBA00023125"/>
    </source>
</evidence>
<keyword evidence="2" id="KW-0805">Transcription regulation</keyword>
<dbReference type="PANTHER" id="PTHR30537:SF3">
    <property type="entry name" value="TRANSCRIPTIONAL REGULATORY PROTEIN"/>
    <property type="match status" value="1"/>
</dbReference>
<evidence type="ECO:0000256" key="4">
    <source>
        <dbReference type="ARBA" id="ARBA00023163"/>
    </source>
</evidence>
<dbReference type="Pfam" id="PF03466">
    <property type="entry name" value="LysR_substrate"/>
    <property type="match status" value="1"/>
</dbReference>
<evidence type="ECO:0000259" key="5">
    <source>
        <dbReference type="PROSITE" id="PS50931"/>
    </source>
</evidence>
<keyword evidence="7" id="KW-1185">Reference proteome</keyword>
<dbReference type="InterPro" id="IPR036390">
    <property type="entry name" value="WH_DNA-bd_sf"/>
</dbReference>
<dbReference type="GO" id="GO:0043565">
    <property type="term" value="F:sequence-specific DNA binding"/>
    <property type="evidence" value="ECO:0007669"/>
    <property type="project" value="TreeGrafter"/>
</dbReference>
<organism evidence="6 7">
    <name type="scientific">Marivita geojedonensis</name>
    <dbReference type="NCBI Taxonomy" id="1123756"/>
    <lineage>
        <taxon>Bacteria</taxon>
        <taxon>Pseudomonadati</taxon>
        <taxon>Pseudomonadota</taxon>
        <taxon>Alphaproteobacteria</taxon>
        <taxon>Rhodobacterales</taxon>
        <taxon>Roseobacteraceae</taxon>
        <taxon>Marivita</taxon>
    </lineage>
</organism>
<dbReference type="OrthoDB" id="9798121at2"/>
<keyword evidence="4" id="KW-0804">Transcription</keyword>
<dbReference type="Gene3D" id="3.40.190.290">
    <property type="match status" value="1"/>
</dbReference>
<sequence length="297" mass="33123">MDITRRFDWSHINAFLATAETGSLSAAARKLGLTQPTLSRQVAALEESLSVMLFERVGRSLELTEAGMRLLEHARGMGEAADRIALAASGQAQDIEGRVRITASDVMTAHVLPPALHRLREIAPKVEIDLVATNDIRDILRREADIAIRHVRPEQPDLIARLLQTATAKFYGSKAYLDRRGRPKTMEELAQHDFISFGDLDRMIGFLKGMDLHLTHANFRIGSENGLVAWALAKEGFGLSVMSDEVGEATPGMEVVMPELKPVEFPVWLVTHRELHTSRRIRVVYDLLADFLSKPTR</sequence>
<dbReference type="Proteomes" id="UP000193926">
    <property type="component" value="Unassembled WGS sequence"/>
</dbReference>
<name>A0A1X4NFC1_9RHOB</name>
<accession>A0A1X4NFC1</accession>
<comment type="similarity">
    <text evidence="1">Belongs to the LysR transcriptional regulatory family.</text>
</comment>
<dbReference type="PROSITE" id="PS50931">
    <property type="entry name" value="HTH_LYSR"/>
    <property type="match status" value="1"/>
</dbReference>
<dbReference type="EMBL" id="JFKC01000026">
    <property type="protein sequence ID" value="OSQ45623.1"/>
    <property type="molecule type" value="Genomic_DNA"/>
</dbReference>
<dbReference type="AlphaFoldDB" id="A0A1X4NFC1"/>
<dbReference type="PANTHER" id="PTHR30537">
    <property type="entry name" value="HTH-TYPE TRANSCRIPTIONAL REGULATOR"/>
    <property type="match status" value="1"/>
</dbReference>
<comment type="caution">
    <text evidence="6">The sequence shown here is derived from an EMBL/GenBank/DDBJ whole genome shotgun (WGS) entry which is preliminary data.</text>
</comment>
<dbReference type="InterPro" id="IPR000847">
    <property type="entry name" value="LysR_HTH_N"/>
</dbReference>
<dbReference type="PRINTS" id="PR00039">
    <property type="entry name" value="HTHLYSR"/>
</dbReference>
<dbReference type="SUPFAM" id="SSF46785">
    <property type="entry name" value="Winged helix' DNA-binding domain"/>
    <property type="match status" value="1"/>
</dbReference>
<evidence type="ECO:0000256" key="1">
    <source>
        <dbReference type="ARBA" id="ARBA00009437"/>
    </source>
</evidence>
<dbReference type="Gene3D" id="1.10.10.10">
    <property type="entry name" value="Winged helix-like DNA-binding domain superfamily/Winged helix DNA-binding domain"/>
    <property type="match status" value="1"/>
</dbReference>
<keyword evidence="3" id="KW-0238">DNA-binding</keyword>
<dbReference type="GO" id="GO:0003700">
    <property type="term" value="F:DNA-binding transcription factor activity"/>
    <property type="evidence" value="ECO:0007669"/>
    <property type="project" value="InterPro"/>
</dbReference>
<feature type="domain" description="HTH lysR-type" evidence="5">
    <location>
        <begin position="7"/>
        <end position="64"/>
    </location>
</feature>
<dbReference type="Pfam" id="PF00126">
    <property type="entry name" value="HTH_1"/>
    <property type="match status" value="1"/>
</dbReference>
<evidence type="ECO:0000256" key="2">
    <source>
        <dbReference type="ARBA" id="ARBA00023015"/>
    </source>
</evidence>
<reference evidence="6 7" key="1">
    <citation type="submission" date="2014-03" db="EMBL/GenBank/DDBJ databases">
        <title>The draft genome sequence of Marivita geojedonensis KCTC 23882.</title>
        <authorList>
            <person name="Lai Q."/>
            <person name="Shao Z."/>
        </authorList>
    </citation>
    <scope>NUCLEOTIDE SEQUENCE [LARGE SCALE GENOMIC DNA]</scope>
    <source>
        <strain evidence="6 7">DPG-138</strain>
    </source>
</reference>
<protein>
    <submittedName>
        <fullName evidence="6">LysR family transcriptional regulator</fullName>
    </submittedName>
</protein>
<dbReference type="RefSeq" id="WP_085641022.1">
    <property type="nucleotide sequence ID" value="NZ_JFKC01000026.1"/>
</dbReference>
<dbReference type="InterPro" id="IPR036388">
    <property type="entry name" value="WH-like_DNA-bd_sf"/>
</dbReference>
<evidence type="ECO:0000313" key="7">
    <source>
        <dbReference type="Proteomes" id="UP000193926"/>
    </source>
</evidence>
<dbReference type="FunFam" id="1.10.10.10:FF:000001">
    <property type="entry name" value="LysR family transcriptional regulator"/>
    <property type="match status" value="1"/>
</dbReference>
<proteinExistence type="inferred from homology"/>
<dbReference type="SUPFAM" id="SSF53850">
    <property type="entry name" value="Periplasmic binding protein-like II"/>
    <property type="match status" value="1"/>
</dbReference>
<dbReference type="InterPro" id="IPR005119">
    <property type="entry name" value="LysR_subst-bd"/>
</dbReference>
<gene>
    <name evidence="6" type="ORF">MGEO_18065</name>
</gene>
<evidence type="ECO:0000313" key="6">
    <source>
        <dbReference type="EMBL" id="OSQ45623.1"/>
    </source>
</evidence>